<accession>A0ACC2U952</accession>
<organism evidence="1 2">
    <name type="scientific">Entomophthora muscae</name>
    <dbReference type="NCBI Taxonomy" id="34485"/>
    <lineage>
        <taxon>Eukaryota</taxon>
        <taxon>Fungi</taxon>
        <taxon>Fungi incertae sedis</taxon>
        <taxon>Zoopagomycota</taxon>
        <taxon>Entomophthoromycotina</taxon>
        <taxon>Entomophthoromycetes</taxon>
        <taxon>Entomophthorales</taxon>
        <taxon>Entomophthoraceae</taxon>
        <taxon>Entomophthora</taxon>
    </lineage>
</organism>
<keyword evidence="2" id="KW-1185">Reference proteome</keyword>
<name>A0ACC2U952_9FUNG</name>
<sequence length="2765" mass="313179">MDGNPEESHKRLMDIRNQAYEPILHILQDQTDATCQNLTTASSRQFIANFISSCFNPEYVTLLEDHTKFADLNLFAFVLQNRAPILFDKAIVSQRRIPECNLLDEVIDPDTSLDTAAGMCWESNLFNSTLPKATLPEFPLSELPRVGHNELFALKHFLDLFTLDGLDKPFVTQYIGILITMGDILFQVAPFSHYKNYICHMLASLLCTSTTITQESAFNMDHDVFLVTYDAIALDLGLIPDNISVFKVNVHPEFSTHEQAVAYFLKLASVLVQMVCSNHYVLHSTPGLILEALFEVFFEIYDPLCLDMCSDLIHLGSLKNMPIPAQLGYFIELLRTSCNFLNLANESQHENPEPDNELLKMECSLGCVLIDIIDILPPSTHVMISSNEQFRSTVLLLSSVKPISKSLLESMIHCVRIISPSATSCLESIFKNTQYATPSSLSILLKYTANVSNLFPSPISYAVLAQDPLFQFKDITGKHSRKVASGGTESRAPKRLNPKNTGDMETAVEDLEELQCDSQVSFDSNTKKLIKIRGLGNSSKEISAAIFSHLVYHSLNFLGPLYSTKLTSLTEVISILEVGIKILPKECYFQLHQIIACCLDPVYSFMLAKQIQVTELLYSELCSIATLFSFSANLLETWSDETNHCYHSIFVMFAAVWKDTIYNVTRLDLNIFDKDKLEKLLAASKKKLTLVFKDTSLTLDLGVENLLSIALSGMVALLSNSEIDYDVNFPLLLAIVFYSLHKNSPVSLQAHVWKIMPKALAGTFLSYLKPESILLLIDITCQEESICDVVKNTFALNLGKLICSISANCTSADFNHLLPFPSGEVLCAYCDKEYMVVHQGELCSDRENKLVPLLPEPLEDYPMQALRFLLNFILGTDCLQTRVGASLSLCRMLTHLPLKCYTPLLKLIPELVLLIMDDNSKVRLIISTALLNISPFEDSEERQIFLLKLVDHMFNSIKDDPSEFSLNLALSLVGNLAKKAYPVALSFMLNCLSQYLYHDDKQITASIFSQLHGIAAAHKVTLKTLFSPLWETLAGFILTDFKSQGHFVTNMAVALQVDQSGLLKLACPYLLPMVVIKRDFEMLKKLAEVIKSDIGRSRSEETQVLDLCSDYLPYILAGLFLWDDEDYVVSLNFFFGLFNPNTPLKGKVIIDSCIADLILVLSFEFGRLGDHELSNAKLETSFAAIAKNVSEDWASEHDLKPLQHFLVFYFMYIISSYNSLLAEYHFPQDYTMQITALLALDVIIKTISCHINTYIPQILSAVKSSTLFPFLTYAGIQICKTLIEKMGYNTCKPYVNQILAMFSECYPTLKKENQGSVLALFKLIYQKSIECKNFTVISLPDLIPEFKFLNLEMQKMIPKQDPAVKANQYIQTLASDNFDVCVLALKDLYSFLLANKDIVATWVFNEPISPIVGNMILSLSYSCEKFNEMESTVLQYHAMLCFGILGAVDPDRLPPKRLDCQTKTSANLFTKEACIKLGSDLIEHYLVHLYSSTMVVKDQFVIAYTIQELMRFCDFNHSNISSDFANEVKPFSREVWDKLPNTVVETIRPLMLTDYRISRPLVVETEHPIFSPDRSFESWVCRWTSYLILQIKGDITKGLFKPCFKAASRHVDVATFLLPNLILALVLQNNTTLTQTILQEIHAVLNVSANQPSNILLGKASQLIFSIIVHLSNWCSLIREHMYSNKLARNLQIRDYDSFNALFKICQGFVQGIPNLLLAQAAHKTQNYFHAVFYLEAHIREVNARKELATEKEHNDLYTQLHDLYFQLDDIDGLQGVQSLFLVGNVQQQLREHEASKNWPAAQSCYEVLANAGLNSRACQQGIISCMKNMGSLDLATNYLAGLTAKLPGMNLIDDLQQALDESSWRLGNWDLTIDKPTSAKPNFDQSISNLLLSSKHNNSKLFFLHLEDSRKQLLTEFSSNISHSYVRGYNTIVWAHMLDEAETLYKDWNLSQEIPDRLAILNKTEATWNNRLLSTNPSFKIRENILNFQRVILDTLYKDENQLDRSLVSRIKEMRSHNYIQCAKLARKTGYFQTSYRSLMEHLEHDKLAVAKELAKWHWSQGQFWPAMEILMKLLGETAPALIAGNYDSHAPLFSESMDQSQVRLKLVKWMMSTNACNQDVFAQEFHKLRKAQPEWGKCHFYATQHLFGLLAQEASDVVSSKKALEVTELVKEMVICGHNCLKFSSKYVYQLLPRILTQWLHCNIAFKRHVGLLDKANACMLSMANELPTYMFLPVFSQVVSRLNTDGPDVLKVLNIIIFRIIMEYPQQALWALVGTSVSQEKTRSARYTTLLNKAKSSSSIIIIAEEIKSFCQTLRSIANFSIKEKLTIEEEERKVGSFLCQFTESKPLSIIMPTQAALSFSLPSTSSSKDLSKFTPFPSSLVTIKCILPSVKVMSSLMRPRLLQFMGSDNIPYHFLCKPKDDLRKDSRLIELFHFLNRMFRQDPEARRRHLNIQTFAVVPLDHQCGLVEWVNNLEVLRGCIQSSYSTHGVKGLSNDQLTSLMNPQIIRTREQRIHIFEKEVLPAYPPMLYKWFLKIFPHPVKWFAARATFAHSLAVMSMVGFVVGLGDRHGENILLDKGTGSVVHVDFSSLFEVSIDLKVPELVPFRLTSNMIHALGVTGYEGTFRKSCEVTMKILRANRETLKALLETFLHDPLADFLNKKKIKMPDNPLLAGRTHFFKNILLYLPYKNLDVNSPVNNPDALWALDRISKKLDGKSSSFFPAPPGTDLQPISVEGQVLQLLQSATDSENLFQMYLGWGPFL</sequence>
<dbReference type="EMBL" id="QTSX02001030">
    <property type="protein sequence ID" value="KAJ9083339.1"/>
    <property type="molecule type" value="Genomic_DNA"/>
</dbReference>
<protein>
    <submittedName>
        <fullName evidence="1">Uncharacterized protein</fullName>
    </submittedName>
</protein>
<evidence type="ECO:0000313" key="1">
    <source>
        <dbReference type="EMBL" id="KAJ9083339.1"/>
    </source>
</evidence>
<proteinExistence type="predicted"/>
<evidence type="ECO:0000313" key="2">
    <source>
        <dbReference type="Proteomes" id="UP001165960"/>
    </source>
</evidence>
<gene>
    <name evidence="1" type="ORF">DSO57_1035631</name>
</gene>
<dbReference type="Proteomes" id="UP001165960">
    <property type="component" value="Unassembled WGS sequence"/>
</dbReference>
<reference evidence="1" key="1">
    <citation type="submission" date="2022-04" db="EMBL/GenBank/DDBJ databases">
        <title>Genome of the entomopathogenic fungus Entomophthora muscae.</title>
        <authorList>
            <person name="Elya C."/>
            <person name="Lovett B.R."/>
            <person name="Lee E."/>
            <person name="Macias A.M."/>
            <person name="Hajek A.E."/>
            <person name="De Bivort B.L."/>
            <person name="Kasson M.T."/>
            <person name="De Fine Licht H.H."/>
            <person name="Stajich J.E."/>
        </authorList>
    </citation>
    <scope>NUCLEOTIDE SEQUENCE</scope>
    <source>
        <strain evidence="1">Berkeley</strain>
    </source>
</reference>
<comment type="caution">
    <text evidence="1">The sequence shown here is derived from an EMBL/GenBank/DDBJ whole genome shotgun (WGS) entry which is preliminary data.</text>
</comment>